<organism evidence="1 2">
    <name type="scientific">Floridaenema aerugineum BLCC-F46</name>
    <dbReference type="NCBI Taxonomy" id="3153654"/>
    <lineage>
        <taxon>Bacteria</taxon>
        <taxon>Bacillati</taxon>
        <taxon>Cyanobacteriota</taxon>
        <taxon>Cyanophyceae</taxon>
        <taxon>Oscillatoriophycideae</taxon>
        <taxon>Aerosakkonematales</taxon>
        <taxon>Aerosakkonemataceae</taxon>
        <taxon>Floridanema</taxon>
        <taxon>Floridanema aerugineum</taxon>
    </lineage>
</organism>
<dbReference type="RefSeq" id="WP_413274786.1">
    <property type="nucleotide sequence ID" value="NZ_JBHFNQ010000249.1"/>
</dbReference>
<proteinExistence type="predicted"/>
<reference evidence="1 2" key="1">
    <citation type="submission" date="2024-09" db="EMBL/GenBank/DDBJ databases">
        <title>Floridaenema gen nov. (Aerosakkonemataceae, Aerosakkonematales ord. nov., Cyanobacteria) from benthic tropical and subtropical fresh waters, with the description of four new species.</title>
        <authorList>
            <person name="Moretto J.A."/>
            <person name="Berthold D.E."/>
            <person name="Lefler F.W."/>
            <person name="Huang I.-S."/>
            <person name="Laughinghouse H. IV."/>
        </authorList>
    </citation>
    <scope>NUCLEOTIDE SEQUENCE [LARGE SCALE GENOMIC DNA]</scope>
    <source>
        <strain evidence="1 2">BLCC-F46</strain>
    </source>
</reference>
<keyword evidence="2" id="KW-1185">Reference proteome</keyword>
<sequence>MTELLRRVIAEIEKLPEAEQDAIATRLLAELKDEQAWQVRFESTTDEQWDRLAAKVRQEITEEEFETMVDRLTDEFANQ</sequence>
<accession>A0ABV4XI87</accession>
<name>A0ABV4XI87_9CYAN</name>
<comment type="caution">
    <text evidence="1">The sequence shown here is derived from an EMBL/GenBank/DDBJ whole genome shotgun (WGS) entry which is preliminary data.</text>
</comment>
<dbReference type="EMBL" id="JBHFNQ010000249">
    <property type="protein sequence ID" value="MFB2881818.1"/>
    <property type="molecule type" value="Genomic_DNA"/>
</dbReference>
<dbReference type="Proteomes" id="UP001576774">
    <property type="component" value="Unassembled WGS sequence"/>
</dbReference>
<gene>
    <name evidence="1" type="ORF">ACE1CC_33625</name>
</gene>
<protein>
    <submittedName>
        <fullName evidence="1">Uncharacterized protein</fullName>
    </submittedName>
</protein>
<evidence type="ECO:0000313" key="1">
    <source>
        <dbReference type="EMBL" id="MFB2881818.1"/>
    </source>
</evidence>
<evidence type="ECO:0000313" key="2">
    <source>
        <dbReference type="Proteomes" id="UP001576774"/>
    </source>
</evidence>